<evidence type="ECO:0000256" key="9">
    <source>
        <dbReference type="ARBA" id="ARBA00023015"/>
    </source>
</evidence>
<dbReference type="EC" id="2.3.2.27" evidence="3"/>
<dbReference type="GO" id="GO:0005634">
    <property type="term" value="C:nucleus"/>
    <property type="evidence" value="ECO:0007669"/>
    <property type="project" value="UniProtKB-SubCell"/>
</dbReference>
<evidence type="ECO:0000256" key="13">
    <source>
        <dbReference type="PROSITE-ProRule" id="PRU00175"/>
    </source>
</evidence>
<dbReference type="GO" id="GO:0003700">
    <property type="term" value="F:DNA-binding transcription factor activity"/>
    <property type="evidence" value="ECO:0007669"/>
    <property type="project" value="InterPro"/>
</dbReference>
<evidence type="ECO:0000256" key="8">
    <source>
        <dbReference type="ARBA" id="ARBA00022833"/>
    </source>
</evidence>
<keyword evidence="5" id="KW-0479">Metal-binding</keyword>
<evidence type="ECO:0000313" key="17">
    <source>
        <dbReference type="EMBL" id="KAJ8546262.1"/>
    </source>
</evidence>
<reference evidence="18" key="1">
    <citation type="journal article" date="2023" name="Proc. Natl. Acad. Sci. U.S.A.">
        <title>Genomic and structural basis for evolution of tropane alkaloid biosynthesis.</title>
        <authorList>
            <person name="Wanga Y.-J."/>
            <person name="Taina T."/>
            <person name="Yua J.-Y."/>
            <person name="Lia J."/>
            <person name="Xua B."/>
            <person name="Chenc J."/>
            <person name="D'Auriad J.C."/>
            <person name="Huanga J.-P."/>
            <person name="Huanga S.-X."/>
        </authorList>
    </citation>
    <scope>NUCLEOTIDE SEQUENCE [LARGE SCALE GENOMIC DNA]</scope>
    <source>
        <strain evidence="18">cv. KIB-2019</strain>
    </source>
</reference>
<evidence type="ECO:0000256" key="10">
    <source>
        <dbReference type="ARBA" id="ARBA00023125"/>
    </source>
</evidence>
<keyword evidence="8" id="KW-0862">Zinc</keyword>
<evidence type="ECO:0000259" key="16">
    <source>
        <dbReference type="PROSITE" id="PS50217"/>
    </source>
</evidence>
<dbReference type="Pfam" id="PF00170">
    <property type="entry name" value="bZIP_1"/>
    <property type="match status" value="1"/>
</dbReference>
<dbReference type="PANTHER" id="PTHR46324:SF3">
    <property type="entry name" value="BASIC LEUCINE ZIPPER 43-RELATED"/>
    <property type="match status" value="1"/>
</dbReference>
<dbReference type="EMBL" id="JAJAGQ010000013">
    <property type="protein sequence ID" value="KAJ8546262.1"/>
    <property type="molecule type" value="Genomic_DNA"/>
</dbReference>
<dbReference type="InterPro" id="IPR013083">
    <property type="entry name" value="Znf_RING/FYVE/PHD"/>
</dbReference>
<dbReference type="AlphaFoldDB" id="A0A9Q1LZY1"/>
<keyword evidence="18" id="KW-1185">Reference proteome</keyword>
<dbReference type="SUPFAM" id="SSF57850">
    <property type="entry name" value="RING/U-box"/>
    <property type="match status" value="1"/>
</dbReference>
<sequence>MAETFGLRSFQIQTTNYNYIGFADNEDEVDQEDPTYSLPPSNPTFFIPSFDDFDSGSDSESGSESGRSDLIANSFFYSNEDQMDFVTDLFDSRNDDVADHPHVVHSNSIARVFPDVEEVGFGSELDGLRVVGVESESDSEEMEVISGVIDRIGDSSVPDLWNCFLVDDDEDLDEDFEWEEVDRVERRDNVSYLIGRMEEISVSSDISSEERNSGLGEGGEEEQVRNLEWEFLVAVNSLERTLELHNAVIIQDDFVFDNVDFVGNEERLKGSPPAAKSVLENLPLVVVSDEDLGASNEACAVCKDEILLKEKVTKLPCSHYYHCDCIVPWLNIRNTCPVCRHELPTDDADYERENGRGAGPALVNDFQITPQVQELNPQLTCFNSNSTSDEADEQQLTLINERKQRRMISNRESARRSRMRKQRHLDELWAQVVWLRNENHQLLDKLNHASERHDQVLQENAQLKNEASELCQMITDMQLSSPCPSLRALEEEPCSGLSQNE</sequence>
<dbReference type="InterPro" id="IPR045314">
    <property type="entry name" value="bZIP_plant_GBF1"/>
</dbReference>
<dbReference type="Pfam" id="PF13639">
    <property type="entry name" value="zf-RING_2"/>
    <property type="match status" value="1"/>
</dbReference>
<evidence type="ECO:0000259" key="15">
    <source>
        <dbReference type="PROSITE" id="PS50089"/>
    </source>
</evidence>
<name>A0A9Q1LZY1_9SOLA</name>
<accession>A0A9Q1LZY1</accession>
<gene>
    <name evidence="17" type="ORF">K7X08_018845</name>
</gene>
<organism evidence="17 18">
    <name type="scientific">Anisodus acutangulus</name>
    <dbReference type="NCBI Taxonomy" id="402998"/>
    <lineage>
        <taxon>Eukaryota</taxon>
        <taxon>Viridiplantae</taxon>
        <taxon>Streptophyta</taxon>
        <taxon>Embryophyta</taxon>
        <taxon>Tracheophyta</taxon>
        <taxon>Spermatophyta</taxon>
        <taxon>Magnoliopsida</taxon>
        <taxon>eudicotyledons</taxon>
        <taxon>Gunneridae</taxon>
        <taxon>Pentapetalae</taxon>
        <taxon>asterids</taxon>
        <taxon>lamiids</taxon>
        <taxon>Solanales</taxon>
        <taxon>Solanaceae</taxon>
        <taxon>Solanoideae</taxon>
        <taxon>Hyoscyameae</taxon>
        <taxon>Anisodus</taxon>
    </lineage>
</organism>
<evidence type="ECO:0000256" key="5">
    <source>
        <dbReference type="ARBA" id="ARBA00022723"/>
    </source>
</evidence>
<evidence type="ECO:0000256" key="6">
    <source>
        <dbReference type="ARBA" id="ARBA00022771"/>
    </source>
</evidence>
<proteinExistence type="predicted"/>
<comment type="caution">
    <text evidence="17">The sequence shown here is derived from an EMBL/GenBank/DDBJ whole genome shotgun (WGS) entry which is preliminary data.</text>
</comment>
<dbReference type="OrthoDB" id="8062037at2759"/>
<evidence type="ECO:0000256" key="2">
    <source>
        <dbReference type="ARBA" id="ARBA00004123"/>
    </source>
</evidence>
<evidence type="ECO:0000256" key="14">
    <source>
        <dbReference type="SAM" id="Coils"/>
    </source>
</evidence>
<dbReference type="Gene3D" id="3.30.40.10">
    <property type="entry name" value="Zinc/RING finger domain, C3HC4 (zinc finger)"/>
    <property type="match status" value="1"/>
</dbReference>
<feature type="domain" description="BZIP" evidence="16">
    <location>
        <begin position="400"/>
        <end position="463"/>
    </location>
</feature>
<dbReference type="PROSITE" id="PS00036">
    <property type="entry name" value="BZIP_BASIC"/>
    <property type="match status" value="1"/>
</dbReference>
<comment type="catalytic activity">
    <reaction evidence="1">
        <text>S-ubiquitinyl-[E2 ubiquitin-conjugating enzyme]-L-cysteine + [acceptor protein]-L-lysine = [E2 ubiquitin-conjugating enzyme]-L-cysteine + N(6)-ubiquitinyl-[acceptor protein]-L-lysine.</text>
        <dbReference type="EC" id="2.3.2.27"/>
    </reaction>
</comment>
<dbReference type="SMART" id="SM00184">
    <property type="entry name" value="RING"/>
    <property type="match status" value="1"/>
</dbReference>
<dbReference type="SUPFAM" id="SSF57959">
    <property type="entry name" value="Leucine zipper domain"/>
    <property type="match status" value="1"/>
</dbReference>
<dbReference type="SMART" id="SM00338">
    <property type="entry name" value="BRLZ"/>
    <property type="match status" value="1"/>
</dbReference>
<evidence type="ECO:0000256" key="1">
    <source>
        <dbReference type="ARBA" id="ARBA00000900"/>
    </source>
</evidence>
<dbReference type="FunFam" id="3.30.40.10:FF:000022">
    <property type="entry name" value="E3 ubiquitin-protein ligase RING1-like"/>
    <property type="match status" value="1"/>
</dbReference>
<keyword evidence="10" id="KW-0238">DNA-binding</keyword>
<evidence type="ECO:0000313" key="18">
    <source>
        <dbReference type="Proteomes" id="UP001152561"/>
    </source>
</evidence>
<dbReference type="FunFam" id="1.20.5.170:FF:000020">
    <property type="entry name" value="BZIP transcription factor"/>
    <property type="match status" value="1"/>
</dbReference>
<dbReference type="InterPro" id="IPR004827">
    <property type="entry name" value="bZIP"/>
</dbReference>
<dbReference type="CDD" id="cd14702">
    <property type="entry name" value="bZIP_plant_GBF1"/>
    <property type="match status" value="1"/>
</dbReference>
<keyword evidence="6 13" id="KW-0863">Zinc-finger</keyword>
<dbReference type="PROSITE" id="PS50217">
    <property type="entry name" value="BZIP"/>
    <property type="match status" value="1"/>
</dbReference>
<dbReference type="GO" id="GO:0008270">
    <property type="term" value="F:zinc ion binding"/>
    <property type="evidence" value="ECO:0007669"/>
    <property type="project" value="UniProtKB-KW"/>
</dbReference>
<dbReference type="InterPro" id="IPR046347">
    <property type="entry name" value="bZIP_sf"/>
</dbReference>
<evidence type="ECO:0000256" key="3">
    <source>
        <dbReference type="ARBA" id="ARBA00012483"/>
    </source>
</evidence>
<dbReference type="PANTHER" id="PTHR46324">
    <property type="entry name" value="BASIC LEUCINE ZIPPER 43-RELATED"/>
    <property type="match status" value="1"/>
</dbReference>
<evidence type="ECO:0000256" key="7">
    <source>
        <dbReference type="ARBA" id="ARBA00022786"/>
    </source>
</evidence>
<feature type="coiled-coil region" evidence="14">
    <location>
        <begin position="439"/>
        <end position="473"/>
    </location>
</feature>
<evidence type="ECO:0000256" key="4">
    <source>
        <dbReference type="ARBA" id="ARBA00022679"/>
    </source>
</evidence>
<feature type="domain" description="RING-type" evidence="15">
    <location>
        <begin position="299"/>
        <end position="340"/>
    </location>
</feature>
<dbReference type="GO" id="GO:0061630">
    <property type="term" value="F:ubiquitin protein ligase activity"/>
    <property type="evidence" value="ECO:0007669"/>
    <property type="project" value="UniProtKB-EC"/>
</dbReference>
<dbReference type="GO" id="GO:0003677">
    <property type="term" value="F:DNA binding"/>
    <property type="evidence" value="ECO:0007669"/>
    <property type="project" value="UniProtKB-KW"/>
</dbReference>
<keyword evidence="9" id="KW-0805">Transcription regulation</keyword>
<protein>
    <recommendedName>
        <fullName evidence="3">RING-type E3 ubiquitin transferase</fullName>
        <ecNumber evidence="3">2.3.2.27</ecNumber>
    </recommendedName>
</protein>
<comment type="subcellular location">
    <subcellularLocation>
        <location evidence="2">Nucleus</location>
    </subcellularLocation>
</comment>
<keyword evidence="7" id="KW-0833">Ubl conjugation pathway</keyword>
<dbReference type="InterPro" id="IPR001841">
    <property type="entry name" value="Znf_RING"/>
</dbReference>
<dbReference type="Gene3D" id="1.20.5.170">
    <property type="match status" value="1"/>
</dbReference>
<evidence type="ECO:0000256" key="11">
    <source>
        <dbReference type="ARBA" id="ARBA00023163"/>
    </source>
</evidence>
<keyword evidence="4" id="KW-0808">Transferase</keyword>
<dbReference type="InterPro" id="IPR044521">
    <property type="entry name" value="AtbZIP8/43"/>
</dbReference>
<dbReference type="GO" id="GO:0046983">
    <property type="term" value="F:protein dimerization activity"/>
    <property type="evidence" value="ECO:0007669"/>
    <property type="project" value="UniProtKB-ARBA"/>
</dbReference>
<keyword evidence="11" id="KW-0804">Transcription</keyword>
<keyword evidence="12" id="KW-0539">Nucleus</keyword>
<evidence type="ECO:0000256" key="12">
    <source>
        <dbReference type="ARBA" id="ARBA00023242"/>
    </source>
</evidence>
<dbReference type="PROSITE" id="PS50089">
    <property type="entry name" value="ZF_RING_2"/>
    <property type="match status" value="1"/>
</dbReference>
<keyword evidence="14" id="KW-0175">Coiled coil</keyword>
<dbReference type="Proteomes" id="UP001152561">
    <property type="component" value="Unassembled WGS sequence"/>
</dbReference>